<evidence type="ECO:0000256" key="6">
    <source>
        <dbReference type="ARBA" id="ARBA00023170"/>
    </source>
</evidence>
<dbReference type="Gene3D" id="1.20.1070.10">
    <property type="entry name" value="Rhodopsin 7-helix transmembrane proteins"/>
    <property type="match status" value="1"/>
</dbReference>
<evidence type="ECO:0000256" key="2">
    <source>
        <dbReference type="ARBA" id="ARBA00022692"/>
    </source>
</evidence>
<dbReference type="PRINTS" id="PR00237">
    <property type="entry name" value="GPCRRHODOPSN"/>
</dbReference>
<feature type="transmembrane region" description="Helical" evidence="9">
    <location>
        <begin position="155"/>
        <end position="175"/>
    </location>
</feature>
<evidence type="ECO:0000259" key="10">
    <source>
        <dbReference type="PROSITE" id="PS50262"/>
    </source>
</evidence>
<protein>
    <submittedName>
        <fullName evidence="12">Delta-type opioid receptor-like</fullName>
    </submittedName>
</protein>
<feature type="transmembrane region" description="Helical" evidence="9">
    <location>
        <begin position="236"/>
        <end position="260"/>
    </location>
</feature>
<evidence type="ECO:0000313" key="12">
    <source>
        <dbReference type="RefSeq" id="XP_006822725.1"/>
    </source>
</evidence>
<dbReference type="RefSeq" id="XP_006822725.1">
    <property type="nucleotide sequence ID" value="XM_006822662.1"/>
</dbReference>
<dbReference type="PROSITE" id="PS50262">
    <property type="entry name" value="G_PROTEIN_RECEP_F1_2"/>
    <property type="match status" value="1"/>
</dbReference>
<dbReference type="Proteomes" id="UP000694865">
    <property type="component" value="Unplaced"/>
</dbReference>
<dbReference type="PROSITE" id="PS00237">
    <property type="entry name" value="G_PROTEIN_RECEP_F1_1"/>
    <property type="match status" value="1"/>
</dbReference>
<name>A0ABM0MRT4_SACKO</name>
<comment type="similarity">
    <text evidence="8">Belongs to the G-protein coupled receptor 1 family.</text>
</comment>
<keyword evidence="3 9" id="KW-1133">Transmembrane helix</keyword>
<dbReference type="InterPro" id="IPR017452">
    <property type="entry name" value="GPCR_Rhodpsn_7TM"/>
</dbReference>
<dbReference type="GeneID" id="102808887"/>
<keyword evidence="7 8" id="KW-0807">Transducer</keyword>
<feature type="transmembrane region" description="Helical" evidence="9">
    <location>
        <begin position="44"/>
        <end position="66"/>
    </location>
</feature>
<dbReference type="SMART" id="SM01381">
    <property type="entry name" value="7TM_GPCR_Srsx"/>
    <property type="match status" value="1"/>
</dbReference>
<proteinExistence type="inferred from homology"/>
<gene>
    <name evidence="12" type="primary">LOC102808887</name>
</gene>
<dbReference type="CDD" id="cd00637">
    <property type="entry name" value="7tm_classA_rhodopsin-like"/>
    <property type="match status" value="1"/>
</dbReference>
<feature type="transmembrane region" description="Helical" evidence="9">
    <location>
        <begin position="195"/>
        <end position="215"/>
    </location>
</feature>
<keyword evidence="5 9" id="KW-0472">Membrane</keyword>
<feature type="domain" description="G-protein coupled receptors family 1 profile" evidence="10">
    <location>
        <begin position="57"/>
        <end position="295"/>
    </location>
</feature>
<evidence type="ECO:0000256" key="3">
    <source>
        <dbReference type="ARBA" id="ARBA00022989"/>
    </source>
</evidence>
<evidence type="ECO:0000256" key="7">
    <source>
        <dbReference type="ARBA" id="ARBA00023224"/>
    </source>
</evidence>
<evidence type="ECO:0000256" key="8">
    <source>
        <dbReference type="RuleBase" id="RU000688"/>
    </source>
</evidence>
<feature type="transmembrane region" description="Helical" evidence="9">
    <location>
        <begin position="78"/>
        <end position="104"/>
    </location>
</feature>
<keyword evidence="2 8" id="KW-0812">Transmembrane</keyword>
<keyword evidence="6 8" id="KW-0675">Receptor</keyword>
<dbReference type="Pfam" id="PF00001">
    <property type="entry name" value="7tm_1"/>
    <property type="match status" value="1"/>
</dbReference>
<evidence type="ECO:0000256" key="4">
    <source>
        <dbReference type="ARBA" id="ARBA00023040"/>
    </source>
</evidence>
<evidence type="ECO:0000256" key="5">
    <source>
        <dbReference type="ARBA" id="ARBA00023136"/>
    </source>
</evidence>
<keyword evidence="11" id="KW-1185">Reference proteome</keyword>
<comment type="subcellular location">
    <subcellularLocation>
        <location evidence="1">Membrane</location>
        <topology evidence="1">Multi-pass membrane protein</topology>
    </subcellularLocation>
</comment>
<sequence length="346" mass="38646">MTTSVSSTVASDTTIALDGNSTYDGNTTVTALQLSCIIGRDTQFIIGISITSLGIIGNIAFMFVVGRIQSMRTMTNSYLVNLALADLLHSVVHSLIWNCIFFGGDVCFLHEWQMYCGVMFPSRVSQYVSMFTVTILSIERYLALCKPIIYRGGYIHKRSFVATVIALTWIASIMISTEGLVDCLNSKTRSIAGRFIYLLTVFILLIVVVIFYLLIIIRVRRSRNSVKKNEFQIIRVCFAAAIVYFVCTMPAVLQAFILLLQDLNSFTLSDDLIMCLTNASTFLLEINSSANPVVYNALSSLYRKAFMDAFNCRNQKCCPGSSHYGRNSPTNTEMTSYNQIKTNKNN</sequence>
<organism evidence="11 12">
    <name type="scientific">Saccoglossus kowalevskii</name>
    <name type="common">Acorn worm</name>
    <dbReference type="NCBI Taxonomy" id="10224"/>
    <lineage>
        <taxon>Eukaryota</taxon>
        <taxon>Metazoa</taxon>
        <taxon>Hemichordata</taxon>
        <taxon>Enteropneusta</taxon>
        <taxon>Harrimaniidae</taxon>
        <taxon>Saccoglossus</taxon>
    </lineage>
</organism>
<dbReference type="PANTHER" id="PTHR24243:SF224">
    <property type="entry name" value="G-PROTEIN COUPLED RECEPTOR 19-RELATED"/>
    <property type="match status" value="1"/>
</dbReference>
<accession>A0ABM0MRT4</accession>
<dbReference type="InterPro" id="IPR000276">
    <property type="entry name" value="GPCR_Rhodpsn"/>
</dbReference>
<evidence type="ECO:0000256" key="1">
    <source>
        <dbReference type="ARBA" id="ARBA00004141"/>
    </source>
</evidence>
<keyword evidence="4 8" id="KW-0297">G-protein coupled receptor</keyword>
<reference evidence="12" key="1">
    <citation type="submission" date="2025-08" db="UniProtKB">
        <authorList>
            <consortium name="RefSeq"/>
        </authorList>
    </citation>
    <scope>IDENTIFICATION</scope>
    <source>
        <tissue evidence="12">Testes</tissue>
    </source>
</reference>
<evidence type="ECO:0000256" key="9">
    <source>
        <dbReference type="SAM" id="Phobius"/>
    </source>
</evidence>
<evidence type="ECO:0000313" key="11">
    <source>
        <dbReference type="Proteomes" id="UP000694865"/>
    </source>
</evidence>
<dbReference type="PANTHER" id="PTHR24243">
    <property type="entry name" value="G-PROTEIN COUPLED RECEPTOR"/>
    <property type="match status" value="1"/>
</dbReference>
<dbReference type="SUPFAM" id="SSF81321">
    <property type="entry name" value="Family A G protein-coupled receptor-like"/>
    <property type="match status" value="1"/>
</dbReference>
<feature type="transmembrane region" description="Helical" evidence="9">
    <location>
        <begin position="124"/>
        <end position="143"/>
    </location>
</feature>